<keyword evidence="8" id="KW-0539">Nucleus</keyword>
<sequence length="490" mass="54444">MSTGKRLAKRSILGTRVCAPRLDGLHWPGVIQATKTDSDEENVYTVSFPNKTTGEYRGEELIGPGFQSISGLTLKSGQKVYATFNGREVSGTVVEHDVSRDEVVITISPSAQNHQVSHKTEVRKRLDEVRLLESRKSARLQDLDTDYSRLAEGQTELRRRTMSIDVPVSNGRKRRPSATDDGGDTMDDCMAAMVLMRLSCSPKSPRGFDSALSWTSSSSGISTASSSSWTSGRSPQRMGTPSPPASTTDACTFWRMSPTQDDGIDLYEPPGSSSADCPKKRRVLYKCTWKECGAKFPALETVEKHIRVVHLGRQDDSEDSNSSDHEEEFYYTESEEDGEDDCDSQMSQSLPQSQSDYAHNIYTSSAPTLSHLDMVRPPHEDPQYKMQQQQAQAFSTPPSPGTISASPVNIPTGPKSFWQLQNSGTSTANVSPQKFMRLSPKTLSASPKSSPLHRRVRSESRKCRKIHGMENKDMWCTQCKWKKACSRYVD</sequence>
<evidence type="ECO:0000256" key="6">
    <source>
        <dbReference type="ARBA" id="ARBA00023125"/>
    </source>
</evidence>
<proteinExistence type="predicted"/>
<keyword evidence="2" id="KW-0479">Metal-binding</keyword>
<feature type="domain" description="C2H2-type" evidence="11">
    <location>
        <begin position="285"/>
        <end position="315"/>
    </location>
</feature>
<feature type="region of interest" description="Disordered" evidence="10">
    <location>
        <begin position="368"/>
        <end position="415"/>
    </location>
</feature>
<feature type="compositionally biased region" description="Acidic residues" evidence="10">
    <location>
        <begin position="316"/>
        <end position="343"/>
    </location>
</feature>
<evidence type="ECO:0000313" key="12">
    <source>
        <dbReference type="EMBL" id="MBY09894.1"/>
    </source>
</evidence>
<evidence type="ECO:0000256" key="10">
    <source>
        <dbReference type="SAM" id="MobiDB-lite"/>
    </source>
</evidence>
<keyword evidence="7" id="KW-0804">Transcription</keyword>
<dbReference type="GO" id="GO:0000978">
    <property type="term" value="F:RNA polymerase II cis-regulatory region sequence-specific DNA binding"/>
    <property type="evidence" value="ECO:0007669"/>
    <property type="project" value="TreeGrafter"/>
</dbReference>
<organism evidence="12">
    <name type="scientific">Ornithodoros turicata</name>
    <dbReference type="NCBI Taxonomy" id="34597"/>
    <lineage>
        <taxon>Eukaryota</taxon>
        <taxon>Metazoa</taxon>
        <taxon>Ecdysozoa</taxon>
        <taxon>Arthropoda</taxon>
        <taxon>Chelicerata</taxon>
        <taxon>Arachnida</taxon>
        <taxon>Acari</taxon>
        <taxon>Parasitiformes</taxon>
        <taxon>Ixodida</taxon>
        <taxon>Ixodoidea</taxon>
        <taxon>Argasidae</taxon>
        <taxon>Ornithodorinae</taxon>
        <taxon>Ornithodoros</taxon>
    </lineage>
</organism>
<dbReference type="PROSITE" id="PS50157">
    <property type="entry name" value="ZINC_FINGER_C2H2_2"/>
    <property type="match status" value="1"/>
</dbReference>
<reference evidence="12" key="1">
    <citation type="submission" date="2018-03" db="EMBL/GenBank/DDBJ databases">
        <title>The relapsing fever spirochete Borrelia turicatae persists in the highly oxidative environment of its soft-bodied tick vector.</title>
        <authorList>
            <person name="Bourret T.J."/>
            <person name="Boyle W.K."/>
            <person name="Valenzuela J.G."/>
            <person name="Oliveira F."/>
            <person name="Lopez J.E."/>
        </authorList>
    </citation>
    <scope>NUCLEOTIDE SEQUENCE</scope>
    <source>
        <strain evidence="12">Kansas strain/isolate</strain>
        <tissue evidence="12">Salivary glands</tissue>
    </source>
</reference>
<comment type="subcellular location">
    <subcellularLocation>
        <location evidence="1">Nucleus</location>
    </subcellularLocation>
</comment>
<protein>
    <submittedName>
        <fullName evidence="12">Putative papillomavirus regulatory factor prf-1</fullName>
    </submittedName>
</protein>
<dbReference type="PANTHER" id="PTHR13006">
    <property type="entry name" value="PAPILLOMAVIRUS REGULATORY FACTOR PRF-1"/>
    <property type="match status" value="1"/>
</dbReference>
<evidence type="ECO:0000256" key="1">
    <source>
        <dbReference type="ARBA" id="ARBA00004123"/>
    </source>
</evidence>
<dbReference type="GO" id="GO:0005634">
    <property type="term" value="C:nucleus"/>
    <property type="evidence" value="ECO:0007669"/>
    <property type="project" value="UniProtKB-SubCell"/>
</dbReference>
<dbReference type="GO" id="GO:0006357">
    <property type="term" value="P:regulation of transcription by RNA polymerase II"/>
    <property type="evidence" value="ECO:0007669"/>
    <property type="project" value="TreeGrafter"/>
</dbReference>
<keyword evidence="5" id="KW-0805">Transcription regulation</keyword>
<feature type="compositionally biased region" description="Low complexity" evidence="10">
    <location>
        <begin position="344"/>
        <end position="353"/>
    </location>
</feature>
<dbReference type="GO" id="GO:0003700">
    <property type="term" value="F:DNA-binding transcription factor activity"/>
    <property type="evidence" value="ECO:0007669"/>
    <property type="project" value="TreeGrafter"/>
</dbReference>
<evidence type="ECO:0000256" key="9">
    <source>
        <dbReference type="PROSITE-ProRule" id="PRU00042"/>
    </source>
</evidence>
<dbReference type="GO" id="GO:0008270">
    <property type="term" value="F:zinc ion binding"/>
    <property type="evidence" value="ECO:0007669"/>
    <property type="project" value="UniProtKB-KW"/>
</dbReference>
<evidence type="ECO:0000256" key="5">
    <source>
        <dbReference type="ARBA" id="ARBA00023015"/>
    </source>
</evidence>
<dbReference type="SMART" id="SM01366">
    <property type="entry name" value="c-clamp"/>
    <property type="match status" value="1"/>
</dbReference>
<name>A0A2R5LK49_9ACAR</name>
<evidence type="ECO:0000259" key="11">
    <source>
        <dbReference type="PROSITE" id="PS50157"/>
    </source>
</evidence>
<feature type="compositionally biased region" description="Low complexity" evidence="10">
    <location>
        <begin position="212"/>
        <end position="234"/>
    </location>
</feature>
<dbReference type="PROSITE" id="PS00028">
    <property type="entry name" value="ZINC_FINGER_C2H2_1"/>
    <property type="match status" value="1"/>
</dbReference>
<dbReference type="InterPro" id="IPR013087">
    <property type="entry name" value="Znf_C2H2_type"/>
</dbReference>
<feature type="region of interest" description="Disordered" evidence="10">
    <location>
        <begin position="313"/>
        <end position="353"/>
    </location>
</feature>
<accession>A0A2R5LK49</accession>
<keyword evidence="6" id="KW-0238">DNA-binding</keyword>
<dbReference type="AlphaFoldDB" id="A0A2R5LK49"/>
<feature type="compositionally biased region" description="Basic and acidic residues" evidence="10">
    <location>
        <begin position="373"/>
        <end position="383"/>
    </location>
</feature>
<dbReference type="EMBL" id="GGLE01005768">
    <property type="protein sequence ID" value="MBY09894.1"/>
    <property type="molecule type" value="Transcribed_RNA"/>
</dbReference>
<feature type="region of interest" description="Disordered" evidence="10">
    <location>
        <begin position="212"/>
        <end position="247"/>
    </location>
</feature>
<dbReference type="Pfam" id="PF15997">
    <property type="entry name" value="DUF4772"/>
    <property type="match status" value="1"/>
</dbReference>
<dbReference type="PANTHER" id="PTHR13006:SF9">
    <property type="entry name" value="GLUCOSE TRANSPORTER 4 ENHANCER FACTOR, ISOFORM G"/>
    <property type="match status" value="1"/>
</dbReference>
<dbReference type="InterPro" id="IPR031940">
    <property type="entry name" value="DUF4772"/>
</dbReference>
<keyword evidence="3 9" id="KW-0863">Zinc-finger</keyword>
<evidence type="ECO:0000256" key="3">
    <source>
        <dbReference type="ARBA" id="ARBA00022771"/>
    </source>
</evidence>
<evidence type="ECO:0000256" key="8">
    <source>
        <dbReference type="ARBA" id="ARBA00023242"/>
    </source>
</evidence>
<evidence type="ECO:0000256" key="7">
    <source>
        <dbReference type="ARBA" id="ARBA00023163"/>
    </source>
</evidence>
<keyword evidence="4" id="KW-0862">Zinc</keyword>
<evidence type="ECO:0000256" key="4">
    <source>
        <dbReference type="ARBA" id="ARBA00022833"/>
    </source>
</evidence>
<evidence type="ECO:0000256" key="2">
    <source>
        <dbReference type="ARBA" id="ARBA00022723"/>
    </source>
</evidence>
<dbReference type="InterPro" id="IPR052253">
    <property type="entry name" value="CR1/CR2-DNA-binding_regulator"/>
</dbReference>